<feature type="region of interest" description="Disordered" evidence="6">
    <location>
        <begin position="1375"/>
        <end position="1410"/>
    </location>
</feature>
<feature type="compositionally biased region" description="Polar residues" evidence="6">
    <location>
        <begin position="1188"/>
        <end position="1207"/>
    </location>
</feature>
<keyword evidence="3" id="KW-0677">Repeat</keyword>
<feature type="compositionally biased region" description="Basic and acidic residues" evidence="6">
    <location>
        <begin position="1178"/>
        <end position="1187"/>
    </location>
</feature>
<feature type="region of interest" description="Disordered" evidence="6">
    <location>
        <begin position="447"/>
        <end position="470"/>
    </location>
</feature>
<feature type="compositionally biased region" description="Polar residues" evidence="6">
    <location>
        <begin position="452"/>
        <end position="470"/>
    </location>
</feature>
<dbReference type="InterPro" id="IPR039184">
    <property type="entry name" value="SARM1"/>
</dbReference>
<evidence type="ECO:0000256" key="1">
    <source>
        <dbReference type="ARBA" id="ARBA00004496"/>
    </source>
</evidence>
<dbReference type="InterPro" id="IPR002110">
    <property type="entry name" value="Ankyrin_rpt"/>
</dbReference>
<evidence type="ECO:0000256" key="5">
    <source>
        <dbReference type="SAM" id="Coils"/>
    </source>
</evidence>
<feature type="compositionally biased region" description="Polar residues" evidence="6">
    <location>
        <begin position="566"/>
        <end position="578"/>
    </location>
</feature>
<dbReference type="SMART" id="SM00015">
    <property type="entry name" value="IQ"/>
    <property type="match status" value="5"/>
</dbReference>
<feature type="repeat" description="ANK" evidence="4">
    <location>
        <begin position="2302"/>
        <end position="2335"/>
    </location>
</feature>
<dbReference type="InterPro" id="IPR000048">
    <property type="entry name" value="IQ_motif_EF-hand-BS"/>
</dbReference>
<feature type="compositionally biased region" description="Acidic residues" evidence="6">
    <location>
        <begin position="594"/>
        <end position="603"/>
    </location>
</feature>
<feature type="region of interest" description="Disordered" evidence="6">
    <location>
        <begin position="401"/>
        <end position="420"/>
    </location>
</feature>
<sequence>MRRQQHGQIQILRENVPVVDLDKEPRTSRSWAWVCAALVSRDKGECAIRVVESVFVDKQQIWSWYCTDNGAVRRKARSKLVPELVHRAFMQFAAETPAVDPMQPIAVCWFEKNDTPGSVPFLTAQELWNLLHSLGSSSICSAVVSTFVRPRGELDPICYASLEHEFTLQKTGRAQGKPFWLALGGQRIASKDVKLNASVNEIVQHLVGFVEKNKKCRVVKCVSLFIMDESGRLHLWRTSACETISAATALASAPTFTDALASPFPISYDGPRAMNERLIARARAENARVPDERLIDAILASPAPHNHRVSTRLLSTVSSSLSSLNSRLDPLSDFENSRRANLDLRSSCDWDEVLSFLPPTSSLSRGRRRSMAGAHLMSSQKRGCCGDYCTMSTAELTASRLERKKETSLREQAGHARKGQRLTNISSATAAANAFMESRRTDDLLGRLTGQRKPSSPQRQQHAETQALHSLQPTHTIPFKLVAQTRAEKKLVDLFIRRYQNGEDGDYLAEAYYGDGEPLGVTFPGYYYRDAQVCANCYEFYMLVEKVRMKALEQISRNVAHKASSSHRNSNKQNTNGDGSRRRRIQQFSMAERGEEEDDDDDNNKEKEPENVDGLQHVWERVWAHTSNVTAAITKKDAAELYSFVKPHPAVAMVLGALGALLLGSNGSDWGEVKRLISQDKLVSRLNRVDLDALSERAVLQAAAHARNPLFTPEHIAPISTCAARFCDWVRTVLQAYAWKQRLHMEDVETCRMLCFLKPELLPAGVVDTQQELGKRENGRSYEAEITRTSKGVPNAKVRRETQHKQVAHRAIQAQQMSRLAAPTGLRDGVGGTTETVFTCQDGVTQIPYVVIGQPIGESAKCNLVVFHDLFDTLESTRVFFRAIVARNVGARALLFNFPGQSGTTYAVDDQASEEDKIVMNNMWLARRVHELFNYLQHTAQFVTTGAPFHIVGFGNGANVAACYGVLHGKSYDGYLQSIALFNGFASVDAQLAAILHSAVNVFTCLPPTRPDLPVSFFCKFLFSEAYLRKVDMNLALSIYTAVTNAITLDGRIRLCRGALRHMDLGSQLVEIDAPIVLVQSVENALVAPTNVDPFLQGRANVQHVWSHQQSHTSELRSKTRTQLRKALATPKSAFVSWLRAGHELRQEAKHYVTEVIEVLVNCLAEPPEQAQDAEQEKEEHREESMPKSHTSVANVESSAKQVSAKESTPDSKGISKFLVAAVPGSSLSVTQTLVAESKSPAAANTRSPPLNKSPYELQLEKSDRAFQEAMQKHEEQKSAYEKKKQLQQQQKERLGDDFVKQTAAVPPPVKADLPVSYQIVPVSKTLPPAIPPLILQQQANGSDGLRNPEEDEDDNGALVDSAIDNVRAKIQAEEERLEKEAEQQRQKQRAATEERMAALREEQERRRREWEQEDRERLAALEAQLQEQQAARLASLHQRELEQLTKDELVIAARSTEAPQSSSIPTLEESVELPSISVESPFKLLSSSILLAPSLEETRQKVRDEPELPSMFDQLEAEEQARKRKHKQRRGLGPGALAGSSMTGEQYDQVRDSLHDDFLDDTRANESNMKRELRRRRDAQATRVQKYIRRFLATRRVDGIRREMQQQRVKRFAGGEIVRIARGHLGRRRFTQLVDEKEKNARRLHAATRIQATFRGYSNRIAYRVKLRESKVRMLQRVFRGHRGRKRARRLRIEQNQRRFQDRNAAKLQATWRMYIARGKFLTARFSELAALEIQRMYRGHVGRREAARKKQWRDAPPGAERLALGLQLIEGSKQAFERQQSELDALHRAQEAAERQVSTVHNELREAEKELAILEHELQEIDQLDADVRELTHEAERLHAGGVEGLLRNHHSSSTHNQQPLGNGVPEMASSADNDDVVPYELGAENAFESKEALKKRQADAYAVEMALSIKRGEREKKKRDLEAEFASAFAEVQRKRDALSALEERLVDMEQIRMQKDREFARLQRHLMELLEEQKLELENLREKGIELETATATSAAAAAATAAKAREHEARSHAMFESTEELMKFQFMSMSLSYFSSLNMLKNLRDINADTTAAAITTTAESAATAAAAAAAANITPVSAALAKQKSDGNAVSNLLATVAQRKQQELAQQKREEEEALAPGRQQPLPAELRAWTVDDVGRWLDSLSLPQYKTAFKEGAVDGEFLIELSAEDLAEVLGVSHKLHVRKLLTARNKLLPLTSAERAQLDAVNHEANAARARGRGQEAAPDSDVSLDPETVFSQARNGRMKRLVESLDAGFPVDSEDGKGNTLLLLACQNVNQRMVELLVTRRANVNHRNAQGNTPLHFAMAYDGEGVLGEYLIAHGADDTIENNSGLTPYDGLTAD</sequence>
<dbReference type="GO" id="GO:0034128">
    <property type="term" value="P:negative regulation of MyD88-independent toll-like receptor signaling pathway"/>
    <property type="evidence" value="ECO:0007669"/>
    <property type="project" value="InterPro"/>
</dbReference>
<organism evidence="8 9">
    <name type="scientific">Phytophthora boehmeriae</name>
    <dbReference type="NCBI Taxonomy" id="109152"/>
    <lineage>
        <taxon>Eukaryota</taxon>
        <taxon>Sar</taxon>
        <taxon>Stramenopiles</taxon>
        <taxon>Oomycota</taxon>
        <taxon>Peronosporomycetes</taxon>
        <taxon>Peronosporales</taxon>
        <taxon>Peronosporaceae</taxon>
        <taxon>Phytophthora</taxon>
    </lineage>
</organism>
<keyword evidence="2" id="KW-0963">Cytoplasm</keyword>
<reference evidence="8" key="1">
    <citation type="submission" date="2021-02" db="EMBL/GenBank/DDBJ databases">
        <authorList>
            <person name="Palmer J.M."/>
        </authorList>
    </citation>
    <scope>NUCLEOTIDE SEQUENCE</scope>
    <source>
        <strain evidence="8">SCRP23</strain>
    </source>
</reference>
<feature type="region of interest" description="Disordered" evidence="6">
    <location>
        <begin position="2215"/>
        <end position="2238"/>
    </location>
</feature>
<evidence type="ECO:0000256" key="6">
    <source>
        <dbReference type="SAM" id="MobiDB-lite"/>
    </source>
</evidence>
<dbReference type="PROSITE" id="PS50297">
    <property type="entry name" value="ANK_REP_REGION"/>
    <property type="match status" value="1"/>
</dbReference>
<feature type="coiled-coil region" evidence="5">
    <location>
        <begin position="1935"/>
        <end position="1994"/>
    </location>
</feature>
<evidence type="ECO:0000256" key="3">
    <source>
        <dbReference type="ARBA" id="ARBA00022737"/>
    </source>
</evidence>
<dbReference type="GO" id="GO:0005737">
    <property type="term" value="C:cytoplasm"/>
    <property type="evidence" value="ECO:0007669"/>
    <property type="project" value="UniProtKB-SubCell"/>
</dbReference>
<name>A0A8T1X7I2_9STRA</name>
<feature type="region of interest" description="Disordered" evidence="6">
    <location>
        <begin position="1268"/>
        <end position="1294"/>
    </location>
</feature>
<proteinExistence type="predicted"/>
<feature type="region of interest" description="Disordered" evidence="6">
    <location>
        <begin position="1519"/>
        <end position="1545"/>
    </location>
</feature>
<protein>
    <recommendedName>
        <fullName evidence="7">SAM domain-containing protein</fullName>
    </recommendedName>
</protein>
<evidence type="ECO:0000313" key="8">
    <source>
        <dbReference type="EMBL" id="KAG7402112.1"/>
    </source>
</evidence>
<accession>A0A8T1X7I2</accession>
<dbReference type="CDD" id="cd09487">
    <property type="entry name" value="SAM_superfamily"/>
    <property type="match status" value="1"/>
</dbReference>
<gene>
    <name evidence="8" type="ORF">PHYBOEH_005675</name>
</gene>
<evidence type="ECO:0000259" key="7">
    <source>
        <dbReference type="PROSITE" id="PS50105"/>
    </source>
</evidence>
<keyword evidence="4" id="KW-0040">ANK repeat</keyword>
<dbReference type="InterPro" id="IPR001660">
    <property type="entry name" value="SAM"/>
</dbReference>
<evidence type="ECO:0000256" key="4">
    <source>
        <dbReference type="PROSITE-ProRule" id="PRU00023"/>
    </source>
</evidence>
<dbReference type="GO" id="GO:0048678">
    <property type="term" value="P:response to axon injury"/>
    <property type="evidence" value="ECO:0007669"/>
    <property type="project" value="InterPro"/>
</dbReference>
<dbReference type="Proteomes" id="UP000693981">
    <property type="component" value="Unassembled WGS sequence"/>
</dbReference>
<dbReference type="PROSITE" id="PS50096">
    <property type="entry name" value="IQ"/>
    <property type="match status" value="5"/>
</dbReference>
<dbReference type="Pfam" id="PF00612">
    <property type="entry name" value="IQ"/>
    <property type="match status" value="2"/>
</dbReference>
<evidence type="ECO:0000313" key="9">
    <source>
        <dbReference type="Proteomes" id="UP000693981"/>
    </source>
</evidence>
<feature type="coiled-coil region" evidence="5">
    <location>
        <begin position="1778"/>
        <end position="1843"/>
    </location>
</feature>
<evidence type="ECO:0000256" key="2">
    <source>
        <dbReference type="ARBA" id="ARBA00022490"/>
    </source>
</evidence>
<comment type="subcellular location">
    <subcellularLocation>
        <location evidence="1">Cytoplasm</location>
    </subcellularLocation>
</comment>
<dbReference type="Pfam" id="PF12796">
    <property type="entry name" value="Ank_2"/>
    <property type="match status" value="1"/>
</dbReference>
<dbReference type="OrthoDB" id="341259at2759"/>
<dbReference type="Pfam" id="PF00536">
    <property type="entry name" value="SAM_1"/>
    <property type="match status" value="1"/>
</dbReference>
<feature type="region of interest" description="Disordered" evidence="6">
    <location>
        <begin position="560"/>
        <end position="612"/>
    </location>
</feature>
<keyword evidence="5" id="KW-0175">Coiled coil</keyword>
<dbReference type="GO" id="GO:0035591">
    <property type="term" value="F:signaling adaptor activity"/>
    <property type="evidence" value="ECO:0007669"/>
    <property type="project" value="InterPro"/>
</dbReference>
<feature type="region of interest" description="Disordered" evidence="6">
    <location>
        <begin position="1169"/>
        <end position="1211"/>
    </location>
</feature>
<dbReference type="PANTHER" id="PTHR22998">
    <property type="entry name" value="SARM1"/>
    <property type="match status" value="1"/>
</dbReference>
<feature type="compositionally biased region" description="Basic and acidic residues" evidence="6">
    <location>
        <begin position="401"/>
        <end position="414"/>
    </location>
</feature>
<dbReference type="GO" id="GO:0003953">
    <property type="term" value="F:NAD+ nucleosidase activity"/>
    <property type="evidence" value="ECO:0007669"/>
    <property type="project" value="InterPro"/>
</dbReference>
<feature type="domain" description="SAM" evidence="7">
    <location>
        <begin position="2137"/>
        <end position="2201"/>
    </location>
</feature>
<dbReference type="SMART" id="SM00454">
    <property type="entry name" value="SAM"/>
    <property type="match status" value="1"/>
</dbReference>
<feature type="repeat" description="ANK" evidence="4">
    <location>
        <begin position="2269"/>
        <end position="2301"/>
    </location>
</feature>
<dbReference type="PROSITE" id="PS50105">
    <property type="entry name" value="SAM_DOMAIN"/>
    <property type="match status" value="1"/>
</dbReference>
<keyword evidence="9" id="KW-1185">Reference proteome</keyword>
<dbReference type="SMART" id="SM00248">
    <property type="entry name" value="ANK"/>
    <property type="match status" value="2"/>
</dbReference>
<comment type="caution">
    <text evidence="8">The sequence shown here is derived from an EMBL/GenBank/DDBJ whole genome shotgun (WGS) entry which is preliminary data.</text>
</comment>
<dbReference type="EMBL" id="JAGDFL010000003">
    <property type="protein sequence ID" value="KAG7402112.1"/>
    <property type="molecule type" value="Genomic_DNA"/>
</dbReference>
<dbReference type="PROSITE" id="PS50088">
    <property type="entry name" value="ANK_REPEAT"/>
    <property type="match status" value="2"/>
</dbReference>
<dbReference type="CDD" id="cd23767">
    <property type="entry name" value="IQCD"/>
    <property type="match status" value="1"/>
</dbReference>
<dbReference type="PANTHER" id="PTHR22998:SF1">
    <property type="entry name" value="NAD(+) HYDROLASE SARM1"/>
    <property type="match status" value="1"/>
</dbReference>
<feature type="region of interest" description="Disordered" evidence="6">
    <location>
        <begin position="1851"/>
        <end position="1872"/>
    </location>
</feature>